<reference evidence="7 8" key="1">
    <citation type="submission" date="2017-03" db="EMBL/GenBank/DDBJ databases">
        <title>Genomes of endolithic fungi from Antarctica.</title>
        <authorList>
            <person name="Coleine C."/>
            <person name="Masonjones S."/>
            <person name="Stajich J.E."/>
        </authorList>
    </citation>
    <scope>NUCLEOTIDE SEQUENCE [LARGE SCALE GENOMIC DNA]</scope>
    <source>
        <strain evidence="7 8">CCFEE 6315</strain>
    </source>
</reference>
<gene>
    <name evidence="7" type="ORF">B0A50_01881</name>
</gene>
<dbReference type="InterPro" id="IPR039020">
    <property type="entry name" value="PaxB-like"/>
</dbReference>
<dbReference type="GO" id="GO:0016829">
    <property type="term" value="F:lyase activity"/>
    <property type="evidence" value="ECO:0007669"/>
    <property type="project" value="InterPro"/>
</dbReference>
<evidence type="ECO:0000313" key="8">
    <source>
        <dbReference type="Proteomes" id="UP000308549"/>
    </source>
</evidence>
<evidence type="ECO:0000256" key="4">
    <source>
        <dbReference type="ARBA" id="ARBA00022989"/>
    </source>
</evidence>
<feature type="transmembrane region" description="Helical" evidence="6">
    <location>
        <begin position="30"/>
        <end position="53"/>
    </location>
</feature>
<keyword evidence="5 6" id="KW-0472">Membrane</keyword>
<dbReference type="Proteomes" id="UP000308549">
    <property type="component" value="Unassembled WGS sequence"/>
</dbReference>
<feature type="transmembrane region" description="Helical" evidence="6">
    <location>
        <begin position="92"/>
        <end position="111"/>
    </location>
</feature>
<accession>A0A4U0UAR3</accession>
<feature type="transmembrane region" description="Helical" evidence="6">
    <location>
        <begin position="148"/>
        <end position="170"/>
    </location>
</feature>
<dbReference type="Pfam" id="PF25129">
    <property type="entry name" value="Pyr4-TMTC"/>
    <property type="match status" value="1"/>
</dbReference>
<feature type="transmembrane region" description="Helical" evidence="6">
    <location>
        <begin position="60"/>
        <end position="80"/>
    </location>
</feature>
<sequence length="260" mass="30219">MPFELAQKYRNSHLVAQPKDLALNPPDSYLFIQDGLIIACGAVYSLCYVFYIARTYRDKVFCGPLEYMIAPMAYEFYYAFATTSTTFERNCFLMWYLLDIIFVYIASRAAYPPSQRLGVALRTYIGAALGVAFLHGLCQIWPDERQQVTAYWTGLIIQFPCGWGSLYLLLKRGIKGQSFEIWLTRYLGCVTAYAVFIWRYLNVPDNWPYVNTWWSWIIIGLTMLPETIWPFVYIKVHTMRLDREERNAVEGKGGKDGKEL</sequence>
<evidence type="ECO:0000256" key="2">
    <source>
        <dbReference type="ARBA" id="ARBA00006757"/>
    </source>
</evidence>
<comment type="subcellular location">
    <subcellularLocation>
        <location evidence="1">Membrane</location>
        <topology evidence="1">Multi-pass membrane protein</topology>
    </subcellularLocation>
</comment>
<dbReference type="EMBL" id="NAJL01000007">
    <property type="protein sequence ID" value="TKA31802.1"/>
    <property type="molecule type" value="Genomic_DNA"/>
</dbReference>
<evidence type="ECO:0000256" key="3">
    <source>
        <dbReference type="ARBA" id="ARBA00022692"/>
    </source>
</evidence>
<feature type="transmembrane region" description="Helical" evidence="6">
    <location>
        <begin position="123"/>
        <end position="142"/>
    </location>
</feature>
<dbReference type="AlphaFoldDB" id="A0A4U0UAR3"/>
<feature type="transmembrane region" description="Helical" evidence="6">
    <location>
        <begin position="182"/>
        <end position="201"/>
    </location>
</feature>
<protein>
    <submittedName>
        <fullName evidence="7">Uncharacterized protein</fullName>
    </submittedName>
</protein>
<evidence type="ECO:0000256" key="5">
    <source>
        <dbReference type="ARBA" id="ARBA00023136"/>
    </source>
</evidence>
<evidence type="ECO:0000256" key="6">
    <source>
        <dbReference type="SAM" id="Phobius"/>
    </source>
</evidence>
<organism evidence="7 8">
    <name type="scientific">Salinomyces thailandicus</name>
    <dbReference type="NCBI Taxonomy" id="706561"/>
    <lineage>
        <taxon>Eukaryota</taxon>
        <taxon>Fungi</taxon>
        <taxon>Dikarya</taxon>
        <taxon>Ascomycota</taxon>
        <taxon>Pezizomycotina</taxon>
        <taxon>Dothideomycetes</taxon>
        <taxon>Dothideomycetidae</taxon>
        <taxon>Mycosphaerellales</taxon>
        <taxon>Teratosphaeriaceae</taxon>
        <taxon>Salinomyces</taxon>
    </lineage>
</organism>
<dbReference type="OrthoDB" id="5294024at2759"/>
<feature type="transmembrane region" description="Helical" evidence="6">
    <location>
        <begin position="213"/>
        <end position="234"/>
    </location>
</feature>
<evidence type="ECO:0000256" key="1">
    <source>
        <dbReference type="ARBA" id="ARBA00004141"/>
    </source>
</evidence>
<name>A0A4U0UAR3_9PEZI</name>
<evidence type="ECO:0000313" key="7">
    <source>
        <dbReference type="EMBL" id="TKA31802.1"/>
    </source>
</evidence>
<keyword evidence="3 6" id="KW-0812">Transmembrane</keyword>
<dbReference type="GO" id="GO:0016020">
    <property type="term" value="C:membrane"/>
    <property type="evidence" value="ECO:0007669"/>
    <property type="project" value="UniProtKB-SubCell"/>
</dbReference>
<dbReference type="PANTHER" id="PTHR42038:SF4">
    <property type="entry name" value="INTEGRAL MEMBRANE PROTEIN"/>
    <property type="match status" value="1"/>
</dbReference>
<comment type="similarity">
    <text evidence="2">Belongs to the paxB family.</text>
</comment>
<keyword evidence="4 6" id="KW-1133">Transmembrane helix</keyword>
<dbReference type="PANTHER" id="PTHR42038">
    <property type="match status" value="1"/>
</dbReference>
<proteinExistence type="inferred from homology"/>
<keyword evidence="8" id="KW-1185">Reference proteome</keyword>
<comment type="caution">
    <text evidence="7">The sequence shown here is derived from an EMBL/GenBank/DDBJ whole genome shotgun (WGS) entry which is preliminary data.</text>
</comment>